<dbReference type="InterPro" id="IPR005225">
    <property type="entry name" value="Small_GTP-bd"/>
</dbReference>
<dbReference type="InterPro" id="IPR029006">
    <property type="entry name" value="ADF-H/Gelsolin-like_dom_sf"/>
</dbReference>
<gene>
    <name evidence="4" type="ORF">LOD99_14828</name>
</gene>
<dbReference type="GO" id="GO:0003924">
    <property type="term" value="F:GTPase activity"/>
    <property type="evidence" value="ECO:0007669"/>
    <property type="project" value="InterPro"/>
</dbReference>
<dbReference type="Pfam" id="PF00241">
    <property type="entry name" value="Cofilin_ADF"/>
    <property type="match status" value="1"/>
</dbReference>
<evidence type="ECO:0000313" key="5">
    <source>
        <dbReference type="Proteomes" id="UP001165289"/>
    </source>
</evidence>
<protein>
    <submittedName>
        <fullName evidence="4">Ras-related protein Rab-30</fullName>
    </submittedName>
</protein>
<dbReference type="Gene3D" id="3.40.50.300">
    <property type="entry name" value="P-loop containing nucleotide triphosphate hydrolases"/>
    <property type="match status" value="1"/>
</dbReference>
<dbReference type="PROSITE" id="PS51421">
    <property type="entry name" value="RAS"/>
    <property type="match status" value="1"/>
</dbReference>
<dbReference type="EMBL" id="JAKMXF010000066">
    <property type="protein sequence ID" value="KAI6659152.1"/>
    <property type="molecule type" value="Genomic_DNA"/>
</dbReference>
<dbReference type="Gene3D" id="3.40.20.10">
    <property type="entry name" value="Severin"/>
    <property type="match status" value="1"/>
</dbReference>
<keyword evidence="2" id="KW-0547">Nucleotide-binding</keyword>
<comment type="similarity">
    <text evidence="1">Belongs to the small GTPase superfamily. Rab family.</text>
</comment>
<dbReference type="PRINTS" id="PR00449">
    <property type="entry name" value="RASTRNSFRMNG"/>
</dbReference>
<dbReference type="AlphaFoldDB" id="A0AAV7KCF0"/>
<dbReference type="SMART" id="SM00174">
    <property type="entry name" value="RHO"/>
    <property type="match status" value="1"/>
</dbReference>
<dbReference type="Pfam" id="PF00071">
    <property type="entry name" value="Ras"/>
    <property type="match status" value="1"/>
</dbReference>
<dbReference type="SUPFAM" id="SSF55753">
    <property type="entry name" value="Actin depolymerizing proteins"/>
    <property type="match status" value="1"/>
</dbReference>
<dbReference type="SUPFAM" id="SSF52540">
    <property type="entry name" value="P-loop containing nucleoside triphosphate hydrolases"/>
    <property type="match status" value="1"/>
</dbReference>
<dbReference type="Proteomes" id="UP001165289">
    <property type="component" value="Unassembled WGS sequence"/>
</dbReference>
<dbReference type="GO" id="GO:0005525">
    <property type="term" value="F:GTP binding"/>
    <property type="evidence" value="ECO:0007669"/>
    <property type="project" value="InterPro"/>
</dbReference>
<evidence type="ECO:0000256" key="1">
    <source>
        <dbReference type="ARBA" id="ARBA00006270"/>
    </source>
</evidence>
<evidence type="ECO:0000313" key="4">
    <source>
        <dbReference type="EMBL" id="KAI6659152.1"/>
    </source>
</evidence>
<dbReference type="SMART" id="SM00173">
    <property type="entry name" value="RAS"/>
    <property type="match status" value="1"/>
</dbReference>
<keyword evidence="5" id="KW-1185">Reference proteome</keyword>
<dbReference type="CDD" id="cd00154">
    <property type="entry name" value="Rab"/>
    <property type="match status" value="1"/>
</dbReference>
<name>A0AAV7KCF0_9METZ</name>
<dbReference type="GO" id="GO:0003779">
    <property type="term" value="F:actin binding"/>
    <property type="evidence" value="ECO:0007669"/>
    <property type="project" value="InterPro"/>
</dbReference>
<dbReference type="InterPro" id="IPR002108">
    <property type="entry name" value="ADF-H"/>
</dbReference>
<comment type="caution">
    <text evidence="4">The sequence shown here is derived from an EMBL/GenBank/DDBJ whole genome shotgun (WGS) entry which is preliminary data.</text>
</comment>
<reference evidence="4 5" key="1">
    <citation type="journal article" date="2023" name="BMC Biol.">
        <title>The compact genome of the sponge Oopsacas minuta (Hexactinellida) is lacking key metazoan core genes.</title>
        <authorList>
            <person name="Santini S."/>
            <person name="Schenkelaars Q."/>
            <person name="Jourda C."/>
            <person name="Duchesne M."/>
            <person name="Belahbib H."/>
            <person name="Rocher C."/>
            <person name="Selva M."/>
            <person name="Riesgo A."/>
            <person name="Vervoort M."/>
            <person name="Leys S.P."/>
            <person name="Kodjabachian L."/>
            <person name="Le Bivic A."/>
            <person name="Borchiellini C."/>
            <person name="Claverie J.M."/>
            <person name="Renard E."/>
        </authorList>
    </citation>
    <scope>NUCLEOTIDE SEQUENCE [LARGE SCALE GENOMIC DNA]</scope>
    <source>
        <strain evidence="4">SPO-2</strain>
    </source>
</reference>
<evidence type="ECO:0000259" key="3">
    <source>
        <dbReference type="PROSITE" id="PS51263"/>
    </source>
</evidence>
<evidence type="ECO:0000256" key="2">
    <source>
        <dbReference type="ARBA" id="ARBA00022741"/>
    </source>
</evidence>
<dbReference type="PANTHER" id="PTHR47978">
    <property type="match status" value="1"/>
</dbReference>
<dbReference type="SMART" id="SM00175">
    <property type="entry name" value="RAB"/>
    <property type="match status" value="1"/>
</dbReference>
<sequence length="416" mass="47825">MNLDTLSYSDKILQAVNNVKTSEISGTWVLFGYSDRVRKSNIMTLDVKKEGTVWIDLVDLFDDEKIQYGYAKLNFTVKGDFKLFLIHWVGKDVDENEKESYMPHLNEIRNLIPCYDLLISTMDPINIIAQVHGYFARVQSICASARPLRPRRDSSISYRESRNQSLEGRMKYKYSSLQKNPKHKNKPEMVSESSKFTSYLEPVEQPKFKVALIGSLGVGKTIIYLSYNAGGSAPPSPNRRSTTIQMDCLNRNVRLGDHQFTLEIWDTAGQEMDVAFFWTRNAKVVICVYDITDEDSYKEIPKLMETAKAYADERAIFYLVGNKADLVHRRVVQESTAEKFAKQHDMVFMECSGLTGLNILKLFESITRRVVFVYHDIFTSNNAFSERIIKLTDSTTAERELITNRKRHGCQQCSKL</sequence>
<dbReference type="FunFam" id="3.40.50.300:FF:001447">
    <property type="entry name" value="Ras-related protein Rab-1B"/>
    <property type="match status" value="1"/>
</dbReference>
<accession>A0AAV7KCF0</accession>
<dbReference type="InterPro" id="IPR001806">
    <property type="entry name" value="Small_GTPase"/>
</dbReference>
<organism evidence="4 5">
    <name type="scientific">Oopsacas minuta</name>
    <dbReference type="NCBI Taxonomy" id="111878"/>
    <lineage>
        <taxon>Eukaryota</taxon>
        <taxon>Metazoa</taxon>
        <taxon>Porifera</taxon>
        <taxon>Hexactinellida</taxon>
        <taxon>Hexasterophora</taxon>
        <taxon>Lyssacinosida</taxon>
        <taxon>Leucopsacidae</taxon>
        <taxon>Oopsacas</taxon>
    </lineage>
</organism>
<dbReference type="InterPro" id="IPR027417">
    <property type="entry name" value="P-loop_NTPase"/>
</dbReference>
<dbReference type="PROSITE" id="PS51419">
    <property type="entry name" value="RAB"/>
    <property type="match status" value="1"/>
</dbReference>
<proteinExistence type="inferred from homology"/>
<feature type="domain" description="ADF-H" evidence="3">
    <location>
        <begin position="4"/>
        <end position="137"/>
    </location>
</feature>
<dbReference type="PROSITE" id="PS51263">
    <property type="entry name" value="ADF_H"/>
    <property type="match status" value="1"/>
</dbReference>
<dbReference type="NCBIfam" id="TIGR00231">
    <property type="entry name" value="small_GTP"/>
    <property type="match status" value="1"/>
</dbReference>